<sequence length="308" mass="35381">MTQHKEKGKKDEIKTLDQVLGGLMRRYIQRVPDVEKITGAMVEKGIIPEKTAIENDHIAFRTMGVPNLGIASLEKIFLHYGYEKRDYYHFEAKKLDAYWYSPPEDKYPRIFASELRVADLSEKAQKIIRKYTDTVNVDPVDQLNLDDGAAVDHFLHTGRWMIPTLADYESLLEESEYAAWVIYNHYYLNHFTISVHNLPKGYNTLEQFNSFLEALGIKLNSAGGKIKESKDGKLRQSSTVAGKLMASFQNGRKREIAGSYVEFAERKILDTFQDLPASEIRRIHRRDGFEAGNADRIFESTYRAQTDG</sequence>
<evidence type="ECO:0000256" key="1">
    <source>
        <dbReference type="ARBA" id="ARBA00001954"/>
    </source>
</evidence>
<evidence type="ECO:0000256" key="3">
    <source>
        <dbReference type="ARBA" id="ARBA00023002"/>
    </source>
</evidence>
<reference evidence="8 9" key="1">
    <citation type="journal article" date="2017" name="Int. J. Syst. Evol. Microbiol.">
        <title>Arachidicoccus ginsenosidivorans sp. nov., with ginsenoside-converting activity isolated from ginseng cultivating soil.</title>
        <authorList>
            <person name="Siddiqi M.Z."/>
            <person name="Aslam Z."/>
            <person name="Im W.T."/>
        </authorList>
    </citation>
    <scope>NUCLEOTIDE SEQUENCE [LARGE SCALE GENOMIC DNA]</scope>
    <source>
        <strain evidence="8 9">Gsoil 809</strain>
    </source>
</reference>
<dbReference type="Pfam" id="PF07063">
    <property type="entry name" value="HGLS"/>
    <property type="match status" value="1"/>
</dbReference>
<dbReference type="Gene3D" id="3.10.180.50">
    <property type="match status" value="1"/>
</dbReference>
<dbReference type="PANTHER" id="PTHR31136">
    <property type="entry name" value="DUF1338 DOMAIN-CONTAINING PROTEIN"/>
    <property type="match status" value="1"/>
</dbReference>
<accession>A0A5B8VI74</accession>
<evidence type="ECO:0000313" key="8">
    <source>
        <dbReference type="EMBL" id="QEC70761.1"/>
    </source>
</evidence>
<dbReference type="CDD" id="cd16350">
    <property type="entry name" value="VOC_like"/>
    <property type="match status" value="1"/>
</dbReference>
<evidence type="ECO:0000256" key="6">
    <source>
        <dbReference type="ARBA" id="ARBA00035023"/>
    </source>
</evidence>
<dbReference type="GO" id="GO:0051213">
    <property type="term" value="F:dioxygenase activity"/>
    <property type="evidence" value="ECO:0007669"/>
    <property type="project" value="UniProtKB-KW"/>
</dbReference>
<keyword evidence="4" id="KW-0408">Iron</keyword>
<dbReference type="Proteomes" id="UP000321291">
    <property type="component" value="Chromosome"/>
</dbReference>
<keyword evidence="9" id="KW-1185">Reference proteome</keyword>
<keyword evidence="3" id="KW-0560">Oxidoreductase</keyword>
<evidence type="ECO:0000256" key="7">
    <source>
        <dbReference type="ARBA" id="ARBA00035045"/>
    </source>
</evidence>
<evidence type="ECO:0000256" key="2">
    <source>
        <dbReference type="ARBA" id="ARBA00022964"/>
    </source>
</evidence>
<keyword evidence="2" id="KW-0223">Dioxygenase</keyword>
<dbReference type="RefSeq" id="WP_146780021.1">
    <property type="nucleotide sequence ID" value="NZ_CP042434.1"/>
</dbReference>
<dbReference type="EMBL" id="CP042434">
    <property type="protein sequence ID" value="QEC70761.1"/>
    <property type="molecule type" value="Genomic_DNA"/>
</dbReference>
<dbReference type="KEGG" id="agi:FSB73_02715"/>
<evidence type="ECO:0000313" key="9">
    <source>
        <dbReference type="Proteomes" id="UP000321291"/>
    </source>
</evidence>
<organism evidence="8 9">
    <name type="scientific">Arachidicoccus ginsenosidivorans</name>
    <dbReference type="NCBI Taxonomy" id="496057"/>
    <lineage>
        <taxon>Bacteria</taxon>
        <taxon>Pseudomonadati</taxon>
        <taxon>Bacteroidota</taxon>
        <taxon>Chitinophagia</taxon>
        <taxon>Chitinophagales</taxon>
        <taxon>Chitinophagaceae</taxon>
        <taxon>Arachidicoccus</taxon>
    </lineage>
</organism>
<dbReference type="SMART" id="SM01150">
    <property type="entry name" value="DUF1338"/>
    <property type="match status" value="1"/>
</dbReference>
<comment type="cofactor">
    <cofactor evidence="1">
        <name>Fe(2+)</name>
        <dbReference type="ChEBI" id="CHEBI:29033"/>
    </cofactor>
</comment>
<proteinExistence type="inferred from homology"/>
<dbReference type="OrthoDB" id="506370at2"/>
<dbReference type="EC" id="1.13.11.93" evidence="6"/>
<gene>
    <name evidence="8" type="ORF">FSB73_02715</name>
</gene>
<dbReference type="InterPro" id="IPR009770">
    <property type="entry name" value="HGLS"/>
</dbReference>
<comment type="similarity">
    <text evidence="5">Belongs to the 2-oxoadipate dioxygenase/decarboxylase family.</text>
</comment>
<dbReference type="PANTHER" id="PTHR31136:SF5">
    <property type="entry name" value="2-OXOADIPATE DIOXYGENASE_DECARBOXYLASE, CHLOROPLASTIC"/>
    <property type="match status" value="1"/>
</dbReference>
<evidence type="ECO:0000256" key="4">
    <source>
        <dbReference type="ARBA" id="ARBA00023004"/>
    </source>
</evidence>
<protein>
    <recommendedName>
        <fullName evidence="6">2-oxoadipate dioxygenase/decarboxylase</fullName>
        <ecNumber evidence="6">1.13.11.93</ecNumber>
    </recommendedName>
    <alternativeName>
        <fullName evidence="7">2-hydroxyglutarate synthase</fullName>
    </alternativeName>
</protein>
<name>A0A5B8VI74_9BACT</name>
<evidence type="ECO:0000256" key="5">
    <source>
        <dbReference type="ARBA" id="ARBA00035013"/>
    </source>
</evidence>
<dbReference type="AlphaFoldDB" id="A0A5B8VI74"/>